<organism evidence="22 23">
    <name type="scientific">Apteryx mantelli</name>
    <name type="common">North Island brown kiwi</name>
    <dbReference type="NCBI Taxonomy" id="2696672"/>
    <lineage>
        <taxon>Eukaryota</taxon>
        <taxon>Metazoa</taxon>
        <taxon>Chordata</taxon>
        <taxon>Craniata</taxon>
        <taxon>Vertebrata</taxon>
        <taxon>Euteleostomi</taxon>
        <taxon>Archelosauria</taxon>
        <taxon>Archosauria</taxon>
        <taxon>Dinosauria</taxon>
        <taxon>Saurischia</taxon>
        <taxon>Theropoda</taxon>
        <taxon>Coelurosauria</taxon>
        <taxon>Aves</taxon>
        <taxon>Palaeognathae</taxon>
        <taxon>Apterygiformes</taxon>
        <taxon>Apterygidae</taxon>
        <taxon>Apteryx</taxon>
    </lineage>
</organism>
<evidence type="ECO:0000313" key="23">
    <source>
        <dbReference type="RefSeq" id="XP_067151385.1"/>
    </source>
</evidence>
<evidence type="ECO:0000256" key="3">
    <source>
        <dbReference type="ARBA" id="ARBA00004120"/>
    </source>
</evidence>
<comment type="catalytic activity">
    <reaction evidence="15">
        <text>(L-glutamyl)(n+1)-gamma-L-glutamyl-L-glutamyl-[protein] + H2O = (L-glutamyl)(n)-gamma-L-glutamyl-L-glutamyl-[protein] + L-glutamate</text>
        <dbReference type="Rhea" id="RHEA:60004"/>
        <dbReference type="Rhea" id="RHEA-COMP:15519"/>
        <dbReference type="Rhea" id="RHEA-COMP:15675"/>
        <dbReference type="ChEBI" id="CHEBI:15377"/>
        <dbReference type="ChEBI" id="CHEBI:29985"/>
        <dbReference type="ChEBI" id="CHEBI:143623"/>
    </reaction>
    <physiologicalReaction direction="left-to-right" evidence="15">
        <dbReference type="Rhea" id="RHEA:60005"/>
    </physiologicalReaction>
</comment>
<dbReference type="Gene3D" id="2.60.40.3120">
    <property type="match status" value="1"/>
</dbReference>
<evidence type="ECO:0000256" key="17">
    <source>
        <dbReference type="ARBA" id="ARBA00043071"/>
    </source>
</evidence>
<comment type="similarity">
    <text evidence="5 19">Belongs to the peptidase M14 family.</text>
</comment>
<dbReference type="Proteomes" id="UP001652627">
    <property type="component" value="Chromosome 4"/>
</dbReference>
<protein>
    <recommendedName>
        <fullName evidence="16">Cytosolic carboxypeptidase 2</fullName>
    </recommendedName>
    <alternativeName>
        <fullName evidence="18">ATP/GTP-binding protein-like 2</fullName>
    </alternativeName>
    <alternativeName>
        <fullName evidence="17">Protein deglutamylase CCP2</fullName>
    </alternativeName>
</protein>
<dbReference type="CDD" id="cd06907">
    <property type="entry name" value="M14_AGBL2-3_like"/>
    <property type="match status" value="1"/>
</dbReference>
<reference evidence="23" key="1">
    <citation type="submission" date="2025-08" db="UniProtKB">
        <authorList>
            <consortium name="RefSeq"/>
        </authorList>
    </citation>
    <scope>IDENTIFICATION</scope>
    <source>
        <tissue evidence="23">Blood</tissue>
    </source>
</reference>
<name>A0ABM4EFB4_9AVES</name>
<evidence type="ECO:0000256" key="1">
    <source>
        <dbReference type="ARBA" id="ARBA00001947"/>
    </source>
</evidence>
<feature type="compositionally biased region" description="Low complexity" evidence="20">
    <location>
        <begin position="795"/>
        <end position="806"/>
    </location>
</feature>
<proteinExistence type="inferred from homology"/>
<evidence type="ECO:0000256" key="4">
    <source>
        <dbReference type="ARBA" id="ARBA00004514"/>
    </source>
</evidence>
<evidence type="ECO:0000256" key="10">
    <source>
        <dbReference type="ARBA" id="ARBA00022801"/>
    </source>
</evidence>
<dbReference type="PANTHER" id="PTHR12756">
    <property type="entry name" value="CYTOSOLIC CARBOXYPEPTIDASE"/>
    <property type="match status" value="1"/>
</dbReference>
<keyword evidence="6" id="KW-0963">Cytoplasm</keyword>
<sequence length="1047" mass="113281">MQPCEHPAAQAVPEPYDSFMYRHLRYYGYFRGQKTGQQKSPMSTQEHGQGLSECQPAEAPSLGSAKPACSSPQGLGQELTRSSEERGIWGACMGQGGLHWPGDSSEPGTPEHPHCSPHGEQPVPAPPALGCPILLGASARLWGWEHGASRRLPQAAPGPLAAPQVLELALPKSKQLLSGRPPGCGSPLLREPRALFALPSARGPLPAPRWPVECEVIKEGIEHIEWVPPQPEPFYQPTGCEEAPAGGEECGTVVYHVSPVIGSSCFTRARVGGAQGPLSSPAATLAGPHDTTLLFEARFESGNLQKAVKVGPHEYVLTLRPDLYTSKHTQWFYFRVQNTRKDPVYRFTIANLAKPKSLYSKGMKPLLYSQRDAQGRGIGWRRAGDDIRYYLGGFGEGQAAYCLTWTVRFPHDGDTCYFAHSYPYTYSDLQRYLQAVVGDPVRSQYCKVRALCRSLAGNTVYLLTISSPAGATAKRTVVLSARVHPGESGSSWVMRGFLDFILSDAPDAQLLRQLFIFKVVPMLNPDGVVVGNSRCSLAGRDLNRAYRTVLKDSFPCVWHTRAMVERVLAEREILLYCDFHGHSRKNNVFMYGCSGGGAGAAPRLHERVFPLMLSKNAPDKFSFRSCKFKVQKSKEGTGRIVMWRMGISNSYTMEAAFGGSTLGERHSHFSVEDLKSLGYHICNTLLDFCHPNPAKVQQCLLELDALLQQKLHQKLGCKPGSGGSWSGISLSDLESSTSGSNSSESDGPPAHLLGLAEQLKQRKKKQLQTRRERNTLRQRYGISWDRPSRESISVRPASPRPQRQPALHTAPTRGSGPGGETKQGECHRPRSHAAGGDLQLARREGSSIQAPLGRPTTVSAHRAGLVAPRDAELRNQPKSFAANGATTARSRDGQSQPAGCGGTYGNGTGHSAGCVSSQAADPGDITRLSLRRGELRSGHKAAPRGCRTQSCLTSPHREHECWPQTERSNGRATTPDPTGTRCPCLARRRAAARGQHSTAVPSLSPAQSWLSCATGGPASAAGRKKPSGNGGCSPSGKAAGPILNLQL</sequence>
<evidence type="ECO:0000256" key="16">
    <source>
        <dbReference type="ARBA" id="ARBA00041046"/>
    </source>
</evidence>
<evidence type="ECO:0000256" key="2">
    <source>
        <dbReference type="ARBA" id="ARBA00004114"/>
    </source>
</evidence>
<feature type="compositionally biased region" description="Low complexity" evidence="20">
    <location>
        <begin position="728"/>
        <end position="746"/>
    </location>
</feature>
<evidence type="ECO:0000256" key="18">
    <source>
        <dbReference type="ARBA" id="ARBA00043107"/>
    </source>
</evidence>
<evidence type="ECO:0000313" key="22">
    <source>
        <dbReference type="Proteomes" id="UP001652627"/>
    </source>
</evidence>
<evidence type="ECO:0000256" key="9">
    <source>
        <dbReference type="ARBA" id="ARBA00022723"/>
    </source>
</evidence>
<keyword evidence="9" id="KW-0479">Metal-binding</keyword>
<gene>
    <name evidence="23" type="primary">AGBL2</name>
</gene>
<keyword evidence="12" id="KW-0482">Metalloprotease</keyword>
<dbReference type="GO" id="GO:0004180">
    <property type="term" value="F:carboxypeptidase activity"/>
    <property type="evidence" value="ECO:0007669"/>
    <property type="project" value="UniProtKB-KW"/>
</dbReference>
<evidence type="ECO:0000256" key="5">
    <source>
        <dbReference type="ARBA" id="ARBA00005988"/>
    </source>
</evidence>
<evidence type="ECO:0000256" key="8">
    <source>
        <dbReference type="ARBA" id="ARBA00022670"/>
    </source>
</evidence>
<dbReference type="GeneID" id="106487916"/>
<keyword evidence="11" id="KW-0862">Zinc</keyword>
<dbReference type="PANTHER" id="PTHR12756:SF41">
    <property type="entry name" value="CYTOSOLIC CARBOXYPEPTIDASE 2"/>
    <property type="match status" value="1"/>
</dbReference>
<keyword evidence="13" id="KW-0206">Cytoskeleton</keyword>
<keyword evidence="22" id="KW-1185">Reference proteome</keyword>
<feature type="compositionally biased region" description="Polar residues" evidence="20">
    <location>
        <begin position="995"/>
        <end position="1011"/>
    </location>
</feature>
<feature type="region of interest" description="Disordered" evidence="20">
    <location>
        <begin position="881"/>
        <end position="904"/>
    </location>
</feature>
<keyword evidence="8" id="KW-0645">Protease</keyword>
<feature type="region of interest" description="Disordered" evidence="20">
    <location>
        <begin position="934"/>
        <end position="1047"/>
    </location>
</feature>
<dbReference type="InterPro" id="IPR050821">
    <property type="entry name" value="Cytosolic_carboxypeptidase"/>
</dbReference>
<keyword evidence="10" id="KW-0378">Hydrolase</keyword>
<dbReference type="SUPFAM" id="SSF53187">
    <property type="entry name" value="Zn-dependent exopeptidases"/>
    <property type="match status" value="1"/>
</dbReference>
<evidence type="ECO:0000256" key="6">
    <source>
        <dbReference type="ARBA" id="ARBA00022490"/>
    </source>
</evidence>
<evidence type="ECO:0000259" key="21">
    <source>
        <dbReference type="PROSITE" id="PS52035"/>
    </source>
</evidence>
<evidence type="ECO:0000256" key="11">
    <source>
        <dbReference type="ARBA" id="ARBA00022833"/>
    </source>
</evidence>
<dbReference type="Pfam" id="PF18027">
    <property type="entry name" value="Pepdidase_M14_N"/>
    <property type="match status" value="1"/>
</dbReference>
<keyword evidence="14" id="KW-0966">Cell projection</keyword>
<feature type="region of interest" description="Disordered" evidence="20">
    <location>
        <begin position="728"/>
        <end position="832"/>
    </location>
</feature>
<feature type="region of interest" description="Disordered" evidence="20">
    <location>
        <begin position="34"/>
        <end position="127"/>
    </location>
</feature>
<dbReference type="InterPro" id="IPR040626">
    <property type="entry name" value="Pepdidase_M14_N"/>
</dbReference>
<evidence type="ECO:0000256" key="7">
    <source>
        <dbReference type="ARBA" id="ARBA00022645"/>
    </source>
</evidence>
<evidence type="ECO:0000256" key="20">
    <source>
        <dbReference type="SAM" id="MobiDB-lite"/>
    </source>
</evidence>
<feature type="compositionally biased region" description="Polar residues" evidence="20">
    <location>
        <begin position="884"/>
        <end position="897"/>
    </location>
</feature>
<evidence type="ECO:0000256" key="13">
    <source>
        <dbReference type="ARBA" id="ARBA00023212"/>
    </source>
</evidence>
<feature type="compositionally biased region" description="Polar residues" evidence="20">
    <location>
        <begin position="965"/>
        <end position="977"/>
    </location>
</feature>
<feature type="domain" description="Peptidase M14" evidence="21">
    <location>
        <begin position="422"/>
        <end position="689"/>
    </location>
</feature>
<dbReference type="RefSeq" id="XP_067151385.1">
    <property type="nucleotide sequence ID" value="XM_067295284.1"/>
</dbReference>
<comment type="cofactor">
    <cofactor evidence="1">
        <name>Zn(2+)</name>
        <dbReference type="ChEBI" id="CHEBI:29105"/>
    </cofactor>
</comment>
<feature type="active site" description="Proton donor/acceptor" evidence="19">
    <location>
        <position position="654"/>
    </location>
</feature>
<feature type="compositionally biased region" description="Polar residues" evidence="20">
    <location>
        <begin position="34"/>
        <end position="47"/>
    </location>
</feature>
<dbReference type="InterPro" id="IPR000834">
    <property type="entry name" value="Peptidase_M14"/>
</dbReference>
<evidence type="ECO:0000256" key="12">
    <source>
        <dbReference type="ARBA" id="ARBA00023049"/>
    </source>
</evidence>
<dbReference type="PROSITE" id="PS52035">
    <property type="entry name" value="PEPTIDASE_M14"/>
    <property type="match status" value="1"/>
</dbReference>
<comment type="subcellular location">
    <subcellularLocation>
        <location evidence="3">Cytoplasm</location>
        <location evidence="3">Cytoskeleton</location>
        <location evidence="3">Cilium basal body</location>
    </subcellularLocation>
    <subcellularLocation>
        <location evidence="2">Cytoplasm</location>
        <location evidence="2">Cytoskeleton</location>
        <location evidence="2">Microtubule organizing center</location>
        <location evidence="2">Centrosome</location>
        <location evidence="2">Centriole</location>
    </subcellularLocation>
    <subcellularLocation>
        <location evidence="4">Cytoplasm</location>
        <location evidence="4">Cytosol</location>
    </subcellularLocation>
</comment>
<evidence type="ECO:0000256" key="19">
    <source>
        <dbReference type="PROSITE-ProRule" id="PRU01379"/>
    </source>
</evidence>
<evidence type="ECO:0000256" key="14">
    <source>
        <dbReference type="ARBA" id="ARBA00023273"/>
    </source>
</evidence>
<keyword evidence="7 23" id="KW-0121">Carboxypeptidase</keyword>
<dbReference type="Pfam" id="PF00246">
    <property type="entry name" value="Peptidase_M14"/>
    <property type="match status" value="1"/>
</dbReference>
<evidence type="ECO:0000256" key="15">
    <source>
        <dbReference type="ARBA" id="ARBA00029302"/>
    </source>
</evidence>
<dbReference type="Gene3D" id="3.40.630.10">
    <property type="entry name" value="Zn peptidases"/>
    <property type="match status" value="1"/>
</dbReference>
<accession>A0ABM4EFB4</accession>